<dbReference type="RefSeq" id="WP_231289236.1">
    <property type="nucleotide sequence ID" value="NZ_LAOI01000001.1"/>
</dbReference>
<proteinExistence type="predicted"/>
<gene>
    <name evidence="1" type="ORF">RBEAN4_0341</name>
</gene>
<comment type="caution">
    <text evidence="1">The sequence shown here is derived from an EMBL/GenBank/DDBJ whole genome shotgun (WGS) entry which is preliminary data.</text>
</comment>
<evidence type="ECO:0000313" key="1">
    <source>
        <dbReference type="EMBL" id="KJV89364.1"/>
    </source>
</evidence>
<reference evidence="1 2" key="1">
    <citation type="submission" date="2015-02" db="EMBL/GenBank/DDBJ databases">
        <title>Genome Sequencing of Rickettsiales.</title>
        <authorList>
            <person name="Daugherty S.C."/>
            <person name="Su Q."/>
            <person name="Abolude K."/>
            <person name="Beier-Sexton M."/>
            <person name="Carlyon J.A."/>
            <person name="Carter R."/>
            <person name="Day N.P."/>
            <person name="Dumler S.J."/>
            <person name="Dyachenko V."/>
            <person name="Godinez A."/>
            <person name="Kurtti T.J."/>
            <person name="Lichay M."/>
            <person name="Mullins K.E."/>
            <person name="Ott S."/>
            <person name="Pappas-Brown V."/>
            <person name="Paris D.H."/>
            <person name="Patel P."/>
            <person name="Richards A.L."/>
            <person name="Sadzewicz L."/>
            <person name="Sears K."/>
            <person name="Seidman D."/>
            <person name="Sengamalay N."/>
            <person name="Stenos J."/>
            <person name="Tallon L.J."/>
            <person name="Vincent G."/>
            <person name="Fraser C.M."/>
            <person name="Munderloh U."/>
            <person name="Dunning-Hotopp J.C."/>
        </authorList>
    </citation>
    <scope>NUCLEOTIDE SEQUENCE [LARGE SCALE GENOMIC DNA]</scope>
    <source>
        <strain evidence="1 2">RML An4</strain>
    </source>
</reference>
<evidence type="ECO:0000313" key="2">
    <source>
        <dbReference type="Proteomes" id="UP000033661"/>
    </source>
</evidence>
<organism evidence="1 2">
    <name type="scientific">Rickettsia bellii str. RML An4</name>
    <dbReference type="NCBI Taxonomy" id="1359193"/>
    <lineage>
        <taxon>Bacteria</taxon>
        <taxon>Pseudomonadati</taxon>
        <taxon>Pseudomonadota</taxon>
        <taxon>Alphaproteobacteria</taxon>
        <taxon>Rickettsiales</taxon>
        <taxon>Rickettsiaceae</taxon>
        <taxon>Rickettsieae</taxon>
        <taxon>Rickettsia</taxon>
        <taxon>belli group</taxon>
    </lineage>
</organism>
<dbReference type="PATRIC" id="fig|1359193.3.peg.323"/>
<dbReference type="Proteomes" id="UP000033661">
    <property type="component" value="Unassembled WGS sequence"/>
</dbReference>
<accession>A0A0F3QD53</accession>
<dbReference type="EMBL" id="LAOI01000001">
    <property type="protein sequence ID" value="KJV89364.1"/>
    <property type="molecule type" value="Genomic_DNA"/>
</dbReference>
<protein>
    <submittedName>
        <fullName evidence="1">Uncharacterized protein</fullName>
    </submittedName>
</protein>
<dbReference type="AlphaFoldDB" id="A0A0F3QD53"/>
<name>A0A0F3QD53_RICBE</name>
<keyword evidence="2" id="KW-1185">Reference proteome</keyword>
<sequence>MLTTAISDLNVGKAISNADQIIAEQTAITINEISKTLSSHDAISSNDDIQVDLLGE</sequence>